<keyword evidence="2" id="KW-0732">Signal</keyword>
<dbReference type="Pfam" id="PF04151">
    <property type="entry name" value="PPC"/>
    <property type="match status" value="1"/>
</dbReference>
<reference evidence="4" key="1">
    <citation type="journal article" date="2015" name="Genome Announc.">
        <title>Draft Genome Sequence of Tolypothrix boutellei Strain VB521301.</title>
        <authorList>
            <person name="Chandrababunaidu M.M."/>
            <person name="Singh D."/>
            <person name="Sen D."/>
            <person name="Bhan S."/>
            <person name="Das S."/>
            <person name="Gupta A."/>
            <person name="Adhikary S.P."/>
            <person name="Tripathy S."/>
        </authorList>
    </citation>
    <scope>NUCLEOTIDE SEQUENCE</scope>
    <source>
        <strain evidence="4">VB521301</strain>
    </source>
</reference>
<feature type="compositionally biased region" description="Polar residues" evidence="1">
    <location>
        <begin position="199"/>
        <end position="229"/>
    </location>
</feature>
<comment type="caution">
    <text evidence="4">The sequence shown here is derived from an EMBL/GenBank/DDBJ whole genome shotgun (WGS) entry which is preliminary data.</text>
</comment>
<evidence type="ECO:0000256" key="1">
    <source>
        <dbReference type="SAM" id="MobiDB-lite"/>
    </source>
</evidence>
<proteinExistence type="predicted"/>
<feature type="compositionally biased region" description="Low complexity" evidence="1">
    <location>
        <begin position="135"/>
        <end position="190"/>
    </location>
</feature>
<name>A0A8S9TEN7_9CYAN</name>
<reference evidence="4" key="2">
    <citation type="submission" date="2019-11" db="EMBL/GenBank/DDBJ databases">
        <title>Improved Assembly of Tolypothrix boutellei genome.</title>
        <authorList>
            <person name="Sarangi A.N."/>
            <person name="Mukherjee M."/>
            <person name="Ghosh S."/>
            <person name="Singh D."/>
            <person name="Das A."/>
            <person name="Kant S."/>
            <person name="Prusty A."/>
            <person name="Tripathy S."/>
        </authorList>
    </citation>
    <scope>NUCLEOTIDE SEQUENCE</scope>
    <source>
        <strain evidence="4">VB521301</strain>
    </source>
</reference>
<feature type="compositionally biased region" description="Low complexity" evidence="1">
    <location>
        <begin position="94"/>
        <end position="125"/>
    </location>
</feature>
<dbReference type="Gene3D" id="2.60.120.380">
    <property type="match status" value="2"/>
</dbReference>
<feature type="domain" description="Peptidase C-terminal archaeal/bacterial" evidence="3">
    <location>
        <begin position="293"/>
        <end position="368"/>
    </location>
</feature>
<evidence type="ECO:0000259" key="3">
    <source>
        <dbReference type="Pfam" id="PF04151"/>
    </source>
</evidence>
<keyword evidence="5" id="KW-1185">Reference proteome</keyword>
<feature type="chain" id="PRO_5035730124" evidence="2">
    <location>
        <begin position="31"/>
        <end position="492"/>
    </location>
</feature>
<evidence type="ECO:0000256" key="2">
    <source>
        <dbReference type="SAM" id="SignalP"/>
    </source>
</evidence>
<evidence type="ECO:0000313" key="4">
    <source>
        <dbReference type="EMBL" id="KAF3891081.1"/>
    </source>
</evidence>
<evidence type="ECO:0000313" key="5">
    <source>
        <dbReference type="Proteomes" id="UP000029738"/>
    </source>
</evidence>
<feature type="compositionally biased region" description="Polar residues" evidence="1">
    <location>
        <begin position="69"/>
        <end position="85"/>
    </location>
</feature>
<organism evidence="4 5">
    <name type="scientific">Tolypothrix bouteillei VB521301</name>
    <dbReference type="NCBI Taxonomy" id="1479485"/>
    <lineage>
        <taxon>Bacteria</taxon>
        <taxon>Bacillati</taxon>
        <taxon>Cyanobacteriota</taxon>
        <taxon>Cyanophyceae</taxon>
        <taxon>Nostocales</taxon>
        <taxon>Tolypothrichaceae</taxon>
        <taxon>Tolypothrix</taxon>
    </lineage>
</organism>
<dbReference type="Proteomes" id="UP000029738">
    <property type="component" value="Unassembled WGS sequence"/>
</dbReference>
<dbReference type="AlphaFoldDB" id="A0A8S9TEN7"/>
<gene>
    <name evidence="4" type="ORF">DA73_0400022755</name>
</gene>
<sequence length="492" mass="53750">MMSGRNNNRYTNRANFILSCCISSSLLVSAYIMPVEAFRTAQQTKPYTIAKLPDEREQEAVGKLVEQVDTPQIPANPTTPKQTIESPLPPKPLQSITPSASEASSAPKPQAQVETTPSTSTATAPAPKPQAQVETTPSTNTATAPAPKPKPQTANTATAPAPKPKPQTANTATAPAPKPKPQTANTATAPAPRPKPQVETISNTRTATAPAQNTIPQQGGRTPSANTPNIPTPNPQLRVERTAAVGSKQPNRQSTENSPINLSNGIAFKEINFVDFALGILAPGDYQYKGRHYHFYQFDGQENQYIQIRLTGSADNRRTNNLALEPFVLLLDPDNNVLVSRGTTQKNKDAYIFARLPVAGRYTIAVTSRDAKDVGRYSLALRNDTSGYLLDEAAKLDESLTLKKNRNSYDVSKFQGKRDQRVSIRVESVYEEFVPYVVLMNSKGQVVASDLDKDRKYSALIDRAKLPEDGTYYVVVISAVPQENGRYRLTMW</sequence>
<protein>
    <submittedName>
        <fullName evidence="4">Peptidase</fullName>
    </submittedName>
</protein>
<feature type="signal peptide" evidence="2">
    <location>
        <begin position="1"/>
        <end position="30"/>
    </location>
</feature>
<accession>A0A8S9TEN7</accession>
<feature type="region of interest" description="Disordered" evidence="1">
    <location>
        <begin position="65"/>
        <end position="236"/>
    </location>
</feature>
<dbReference type="InterPro" id="IPR007280">
    <property type="entry name" value="Peptidase_C_arc/bac"/>
</dbReference>
<dbReference type="EMBL" id="JHEG04000001">
    <property type="protein sequence ID" value="KAF3891081.1"/>
    <property type="molecule type" value="Genomic_DNA"/>
</dbReference>